<dbReference type="RefSeq" id="WP_140021378.1">
    <property type="nucleotide sequence ID" value="NZ_JACIEX010000007.1"/>
</dbReference>
<dbReference type="Proteomes" id="UP000313390">
    <property type="component" value="Unassembled WGS sequence"/>
</dbReference>
<reference evidence="3 4" key="1">
    <citation type="journal article" date="2011" name="Int. J. Syst. Evol. Microbiol.">
        <title>Ochrobactrum pecoris sp. nov., isolated from farm animals.</title>
        <authorList>
            <person name="Kampfer P."/>
            <person name="Huber B."/>
            <person name="Busse H.J."/>
            <person name="Scholz H.C."/>
            <person name="Tomaso H."/>
            <person name="Hotzel H."/>
            <person name="Melzer F."/>
        </authorList>
    </citation>
    <scope>NUCLEOTIDE SEQUENCE [LARGE SCALE GENOMIC DNA]</scope>
    <source>
        <strain evidence="3 4">08RB2639</strain>
    </source>
</reference>
<organism evidence="3 4">
    <name type="scientific">Brucella pecoris</name>
    <dbReference type="NCBI Taxonomy" id="867683"/>
    <lineage>
        <taxon>Bacteria</taxon>
        <taxon>Pseudomonadati</taxon>
        <taxon>Pseudomonadota</taxon>
        <taxon>Alphaproteobacteria</taxon>
        <taxon>Hyphomicrobiales</taxon>
        <taxon>Brucellaceae</taxon>
        <taxon>Brucella/Ochrobactrum group</taxon>
        <taxon>Brucella</taxon>
    </lineage>
</organism>
<comment type="caution">
    <text evidence="3">The sequence shown here is derived from an EMBL/GenBank/DDBJ whole genome shotgun (WGS) entry which is preliminary data.</text>
</comment>
<dbReference type="EMBL" id="JACIEX010000007">
    <property type="protein sequence ID" value="MBB4094693.1"/>
    <property type="molecule type" value="Genomic_DNA"/>
</dbReference>
<feature type="domain" description="Glycosyl transferase family 25" evidence="1">
    <location>
        <begin position="2"/>
        <end position="176"/>
    </location>
</feature>
<evidence type="ECO:0000313" key="4">
    <source>
        <dbReference type="Proteomes" id="UP000313390"/>
    </source>
</evidence>
<accession>A0A5C5CJ86</accession>
<dbReference type="Pfam" id="PF01755">
    <property type="entry name" value="Glyco_transf_25"/>
    <property type="match status" value="1"/>
</dbReference>
<keyword evidence="5" id="KW-1185">Reference proteome</keyword>
<evidence type="ECO:0000313" key="3">
    <source>
        <dbReference type="EMBL" id="TNV11363.1"/>
    </source>
</evidence>
<protein>
    <submittedName>
        <fullName evidence="2">Glycosyl transferase family 25</fullName>
    </submittedName>
    <submittedName>
        <fullName evidence="3">Glycosyltransferase family 25 protein</fullName>
    </submittedName>
</protein>
<dbReference type="InterPro" id="IPR002654">
    <property type="entry name" value="Glyco_trans_25"/>
</dbReference>
<name>A0A5C5CJ86_9HYPH</name>
<dbReference type="OrthoDB" id="259382at2"/>
<evidence type="ECO:0000313" key="2">
    <source>
        <dbReference type="EMBL" id="MBB4094693.1"/>
    </source>
</evidence>
<evidence type="ECO:0000313" key="5">
    <source>
        <dbReference type="Proteomes" id="UP000553980"/>
    </source>
</evidence>
<dbReference type="Proteomes" id="UP000553980">
    <property type="component" value="Unassembled WGS sequence"/>
</dbReference>
<gene>
    <name evidence="3" type="ORF">FIB18_14430</name>
    <name evidence="2" type="ORF">GGQ79_003228</name>
</gene>
<proteinExistence type="predicted"/>
<reference evidence="2 5" key="3">
    <citation type="submission" date="2020-08" db="EMBL/GenBank/DDBJ databases">
        <title>Genomic Encyclopedia of Type Strains, Phase IV (KMG-IV): sequencing the most valuable type-strain genomes for metagenomic binning, comparative biology and taxonomic classification.</title>
        <authorList>
            <person name="Goeker M."/>
        </authorList>
    </citation>
    <scope>NUCLEOTIDE SEQUENCE [LARGE SCALE GENOMIC DNA]</scope>
    <source>
        <strain evidence="2 5">DSM 23868</strain>
    </source>
</reference>
<dbReference type="AlphaFoldDB" id="A0A5C5CJ86"/>
<reference evidence="3" key="2">
    <citation type="submission" date="2019-06" db="EMBL/GenBank/DDBJ databases">
        <authorList>
            <person name="Hu M."/>
        </authorList>
    </citation>
    <scope>NUCLEOTIDE SEQUENCE</scope>
    <source>
        <strain evidence="3">08RB2639</strain>
    </source>
</reference>
<sequence>MKSYLINLDRSCDRLAFMAEQFRKLGCGFTRVGAVDARMFTPEQVQDVLASNQKWPHPLTLAEIGCFLSHKKCLELIAQGEEDHAAIFEDDVVFGRDADKLFASGDWIPADADIIKIETHERTVLLGAHLPCAETHFTVARLRSRHLLSAGYIISKPAAQRLLAFMEKPSAPLDHFLFDSEFGPFSNFAVYQTYPALCRQAGLESTIGGKRKHAKIRPALMRLLVRETVRIYRRLRLVIIGTCVNMGARKRWTPIPFEAENEID</sequence>
<dbReference type="CDD" id="cd06532">
    <property type="entry name" value="Glyco_transf_25"/>
    <property type="match status" value="1"/>
</dbReference>
<evidence type="ECO:0000259" key="1">
    <source>
        <dbReference type="Pfam" id="PF01755"/>
    </source>
</evidence>
<dbReference type="GO" id="GO:0016740">
    <property type="term" value="F:transferase activity"/>
    <property type="evidence" value="ECO:0007669"/>
    <property type="project" value="UniProtKB-KW"/>
</dbReference>
<keyword evidence="3" id="KW-0808">Transferase</keyword>
<dbReference type="EMBL" id="VEWK01000007">
    <property type="protein sequence ID" value="TNV11363.1"/>
    <property type="molecule type" value="Genomic_DNA"/>
</dbReference>